<evidence type="ECO:0000256" key="2">
    <source>
        <dbReference type="ARBA" id="ARBA00022614"/>
    </source>
</evidence>
<dbReference type="InterPro" id="IPR001611">
    <property type="entry name" value="Leu-rich_rpt"/>
</dbReference>
<evidence type="ECO:0000256" key="5">
    <source>
        <dbReference type="ARBA" id="ARBA00022737"/>
    </source>
</evidence>
<proteinExistence type="predicted"/>
<evidence type="ECO:0000256" key="9">
    <source>
        <dbReference type="ARBA" id="ARBA00023180"/>
    </source>
</evidence>
<evidence type="ECO:0000256" key="1">
    <source>
        <dbReference type="ARBA" id="ARBA00004167"/>
    </source>
</evidence>
<dbReference type="PANTHER" id="PTHR47986:SF10">
    <property type="entry name" value="RECEPTOR-LIKE KINASE TMK4"/>
    <property type="match status" value="1"/>
</dbReference>
<sequence>MHGSIVSVEWEALIQDVKITTLNFTKLYLTGTISPAFRNLTDLKELYLSGNHLSGSIPESLTGLRQLKVLDVSNNNLSGNIPNFSPDVTLITKANVLLLKASKPSTIAPAKASFSSLSLIAGISAASVAIIVVILLVIYNRKRCPHLIQKMMFMKTSDVDHNVEEFIKSHGFMVQKRYSYSQVKTMTNSFREMLGQGGYGTVYKGNLIDGCR</sequence>
<keyword evidence="4" id="KW-0732">Signal</keyword>
<dbReference type="Proteomes" id="UP001341840">
    <property type="component" value="Unassembled WGS sequence"/>
</dbReference>
<evidence type="ECO:0000313" key="12">
    <source>
        <dbReference type="Proteomes" id="UP001341840"/>
    </source>
</evidence>
<keyword evidence="2" id="KW-0433">Leucine-rich repeat</keyword>
<evidence type="ECO:0000256" key="6">
    <source>
        <dbReference type="ARBA" id="ARBA00022989"/>
    </source>
</evidence>
<gene>
    <name evidence="11" type="ORF">PIB30_021235</name>
</gene>
<feature type="transmembrane region" description="Helical" evidence="10">
    <location>
        <begin position="117"/>
        <end position="139"/>
    </location>
</feature>
<name>A0ABU6V916_9FABA</name>
<dbReference type="InterPro" id="IPR032675">
    <property type="entry name" value="LRR_dom_sf"/>
</dbReference>
<evidence type="ECO:0000256" key="7">
    <source>
        <dbReference type="ARBA" id="ARBA00023136"/>
    </source>
</evidence>
<dbReference type="SUPFAM" id="SSF52058">
    <property type="entry name" value="L domain-like"/>
    <property type="match status" value="1"/>
</dbReference>
<dbReference type="PANTHER" id="PTHR47986">
    <property type="entry name" value="OSJNBA0070M12.3 PROTEIN"/>
    <property type="match status" value="1"/>
</dbReference>
<dbReference type="Gene3D" id="3.30.200.20">
    <property type="entry name" value="Phosphorylase Kinase, domain 1"/>
    <property type="match status" value="1"/>
</dbReference>
<accession>A0ABU6V916</accession>
<dbReference type="EMBL" id="JASCZI010151104">
    <property type="protein sequence ID" value="MED6169437.1"/>
    <property type="molecule type" value="Genomic_DNA"/>
</dbReference>
<keyword evidence="7 10" id="KW-0472">Membrane</keyword>
<keyword evidence="8" id="KW-0675">Receptor</keyword>
<dbReference type="Pfam" id="PF13855">
    <property type="entry name" value="LRR_8"/>
    <property type="match status" value="1"/>
</dbReference>
<evidence type="ECO:0000256" key="8">
    <source>
        <dbReference type="ARBA" id="ARBA00023170"/>
    </source>
</evidence>
<reference evidence="11 12" key="1">
    <citation type="journal article" date="2023" name="Plants (Basel)">
        <title>Bridging the Gap: Combining Genomics and Transcriptomics Approaches to Understand Stylosanthes scabra, an Orphan Legume from the Brazilian Caatinga.</title>
        <authorList>
            <person name="Ferreira-Neto J.R.C."/>
            <person name="da Silva M.D."/>
            <person name="Binneck E."/>
            <person name="de Melo N.F."/>
            <person name="da Silva R.H."/>
            <person name="de Melo A.L.T.M."/>
            <person name="Pandolfi V."/>
            <person name="Bustamante F.O."/>
            <person name="Brasileiro-Vidal A.C."/>
            <person name="Benko-Iseppon A.M."/>
        </authorList>
    </citation>
    <scope>NUCLEOTIDE SEQUENCE [LARGE SCALE GENOMIC DNA]</scope>
    <source>
        <tissue evidence="11">Leaves</tissue>
    </source>
</reference>
<comment type="subcellular location">
    <subcellularLocation>
        <location evidence="1">Membrane</location>
        <topology evidence="1">Single-pass membrane protein</topology>
    </subcellularLocation>
</comment>
<keyword evidence="12" id="KW-1185">Reference proteome</keyword>
<dbReference type="InterPro" id="IPR052422">
    <property type="entry name" value="Auxin_Ser/Thr_Kinase"/>
</dbReference>
<evidence type="ECO:0000313" key="11">
    <source>
        <dbReference type="EMBL" id="MED6169437.1"/>
    </source>
</evidence>
<organism evidence="11 12">
    <name type="scientific">Stylosanthes scabra</name>
    <dbReference type="NCBI Taxonomy" id="79078"/>
    <lineage>
        <taxon>Eukaryota</taxon>
        <taxon>Viridiplantae</taxon>
        <taxon>Streptophyta</taxon>
        <taxon>Embryophyta</taxon>
        <taxon>Tracheophyta</taxon>
        <taxon>Spermatophyta</taxon>
        <taxon>Magnoliopsida</taxon>
        <taxon>eudicotyledons</taxon>
        <taxon>Gunneridae</taxon>
        <taxon>Pentapetalae</taxon>
        <taxon>rosids</taxon>
        <taxon>fabids</taxon>
        <taxon>Fabales</taxon>
        <taxon>Fabaceae</taxon>
        <taxon>Papilionoideae</taxon>
        <taxon>50 kb inversion clade</taxon>
        <taxon>dalbergioids sensu lato</taxon>
        <taxon>Dalbergieae</taxon>
        <taxon>Pterocarpus clade</taxon>
        <taxon>Stylosanthes</taxon>
    </lineage>
</organism>
<protein>
    <submittedName>
        <fullName evidence="11">Uncharacterized protein</fullName>
    </submittedName>
</protein>
<evidence type="ECO:0000256" key="10">
    <source>
        <dbReference type="SAM" id="Phobius"/>
    </source>
</evidence>
<keyword evidence="6 10" id="KW-1133">Transmembrane helix</keyword>
<evidence type="ECO:0000256" key="4">
    <source>
        <dbReference type="ARBA" id="ARBA00022729"/>
    </source>
</evidence>
<evidence type="ECO:0000256" key="3">
    <source>
        <dbReference type="ARBA" id="ARBA00022692"/>
    </source>
</evidence>
<keyword evidence="3 10" id="KW-0812">Transmembrane</keyword>
<comment type="caution">
    <text evidence="11">The sequence shown here is derived from an EMBL/GenBank/DDBJ whole genome shotgun (WGS) entry which is preliminary data.</text>
</comment>
<keyword evidence="9" id="KW-0325">Glycoprotein</keyword>
<dbReference type="Gene3D" id="3.80.10.10">
    <property type="entry name" value="Ribonuclease Inhibitor"/>
    <property type="match status" value="1"/>
</dbReference>
<keyword evidence="5" id="KW-0677">Repeat</keyword>